<name>A0A383BU83_9ZZZZ</name>
<dbReference type="EMBL" id="UINC01203260">
    <property type="protein sequence ID" value="SVE23429.1"/>
    <property type="molecule type" value="Genomic_DNA"/>
</dbReference>
<dbReference type="InterPro" id="IPR055170">
    <property type="entry name" value="GFO_IDH_MocA-like_dom"/>
</dbReference>
<gene>
    <name evidence="3" type="ORF">METZ01_LOCUS476283</name>
</gene>
<dbReference type="Gene3D" id="3.40.50.720">
    <property type="entry name" value="NAD(P)-binding Rossmann-like Domain"/>
    <property type="match status" value="1"/>
</dbReference>
<dbReference type="PANTHER" id="PTHR43708">
    <property type="entry name" value="CONSERVED EXPRESSED OXIDOREDUCTASE (EUROFUNG)"/>
    <property type="match status" value="1"/>
</dbReference>
<feature type="domain" description="Gfo/Idh/MocA-like oxidoreductase N-terminal" evidence="1">
    <location>
        <begin position="58"/>
        <end position="177"/>
    </location>
</feature>
<dbReference type="SUPFAM" id="SSF51735">
    <property type="entry name" value="NAD(P)-binding Rossmann-fold domains"/>
    <property type="match status" value="1"/>
</dbReference>
<dbReference type="Pfam" id="PF01408">
    <property type="entry name" value="GFO_IDH_MocA"/>
    <property type="match status" value="1"/>
</dbReference>
<feature type="domain" description="GFO/IDH/MocA-like oxidoreductase" evidence="2">
    <location>
        <begin position="187"/>
        <end position="243"/>
    </location>
</feature>
<sequence length="244" mass="27906">VLEANWRLQTYPVAVMERKGQGVHFCISLGAFDDEFVQRLIFRFIMTATKRTRYNPITTGIVGFGLEGSAGYTHSQIISSLEGMELTAICDLNPKILQFAKTIYPDIKAGRNIDSLINDPTVEVITLCTPPNTHYELALKFLKAGKHVIIEKPFCFSLKESYELITIAEREKRIVTCYQNRRWDPDFLAIKRAIANNLIGELFYMETFVGGYEQPCDYWHSDADISGGLLYDWGAHYIDWMLNL</sequence>
<dbReference type="AlphaFoldDB" id="A0A383BU83"/>
<accession>A0A383BU83</accession>
<dbReference type="InterPro" id="IPR000683">
    <property type="entry name" value="Gfo/Idh/MocA-like_OxRdtase_N"/>
</dbReference>
<evidence type="ECO:0000313" key="3">
    <source>
        <dbReference type="EMBL" id="SVE23429.1"/>
    </source>
</evidence>
<feature type="non-terminal residue" evidence="3">
    <location>
        <position position="244"/>
    </location>
</feature>
<dbReference type="GO" id="GO:0000166">
    <property type="term" value="F:nucleotide binding"/>
    <property type="evidence" value="ECO:0007669"/>
    <property type="project" value="InterPro"/>
</dbReference>
<dbReference type="InterPro" id="IPR051317">
    <property type="entry name" value="Gfo/Idh/MocA_oxidoreduct"/>
</dbReference>
<evidence type="ECO:0000259" key="2">
    <source>
        <dbReference type="Pfam" id="PF22725"/>
    </source>
</evidence>
<dbReference type="Pfam" id="PF22725">
    <property type="entry name" value="GFO_IDH_MocA_C3"/>
    <property type="match status" value="1"/>
</dbReference>
<organism evidence="3">
    <name type="scientific">marine metagenome</name>
    <dbReference type="NCBI Taxonomy" id="408172"/>
    <lineage>
        <taxon>unclassified sequences</taxon>
        <taxon>metagenomes</taxon>
        <taxon>ecological metagenomes</taxon>
    </lineage>
</organism>
<evidence type="ECO:0000259" key="1">
    <source>
        <dbReference type="Pfam" id="PF01408"/>
    </source>
</evidence>
<protein>
    <submittedName>
        <fullName evidence="3">Uncharacterized protein</fullName>
    </submittedName>
</protein>
<reference evidence="3" key="1">
    <citation type="submission" date="2018-05" db="EMBL/GenBank/DDBJ databases">
        <authorList>
            <person name="Lanie J.A."/>
            <person name="Ng W.-L."/>
            <person name="Kazmierczak K.M."/>
            <person name="Andrzejewski T.M."/>
            <person name="Davidsen T.M."/>
            <person name="Wayne K.J."/>
            <person name="Tettelin H."/>
            <person name="Glass J.I."/>
            <person name="Rusch D."/>
            <person name="Podicherti R."/>
            <person name="Tsui H.-C.T."/>
            <person name="Winkler M.E."/>
        </authorList>
    </citation>
    <scope>NUCLEOTIDE SEQUENCE</scope>
</reference>
<feature type="non-terminal residue" evidence="3">
    <location>
        <position position="1"/>
    </location>
</feature>
<dbReference type="PANTHER" id="PTHR43708:SF1">
    <property type="entry name" value="GALACTOSE_LACTOSE METABOLISM REGULATORY PROTEIN GAL80"/>
    <property type="match status" value="1"/>
</dbReference>
<dbReference type="Gene3D" id="3.30.360.10">
    <property type="entry name" value="Dihydrodipicolinate Reductase, domain 2"/>
    <property type="match status" value="1"/>
</dbReference>
<proteinExistence type="predicted"/>
<dbReference type="InterPro" id="IPR036291">
    <property type="entry name" value="NAD(P)-bd_dom_sf"/>
</dbReference>